<evidence type="ECO:0000313" key="2">
    <source>
        <dbReference type="Proteomes" id="UP001209540"/>
    </source>
</evidence>
<dbReference type="EMBL" id="JAIXMP010000004">
    <property type="protein sequence ID" value="KAI9274688.1"/>
    <property type="molecule type" value="Genomic_DNA"/>
</dbReference>
<evidence type="ECO:0000313" key="1">
    <source>
        <dbReference type="EMBL" id="KAI9274688.1"/>
    </source>
</evidence>
<reference evidence="1" key="2">
    <citation type="submission" date="2023-02" db="EMBL/GenBank/DDBJ databases">
        <authorList>
            <consortium name="DOE Joint Genome Institute"/>
            <person name="Mondo S.J."/>
            <person name="Chang Y."/>
            <person name="Wang Y."/>
            <person name="Ahrendt S."/>
            <person name="Andreopoulos W."/>
            <person name="Barry K."/>
            <person name="Beard J."/>
            <person name="Benny G.L."/>
            <person name="Blankenship S."/>
            <person name="Bonito G."/>
            <person name="Cuomo C."/>
            <person name="Desiro A."/>
            <person name="Gervers K.A."/>
            <person name="Hundley H."/>
            <person name="Kuo A."/>
            <person name="LaButti K."/>
            <person name="Lang B.F."/>
            <person name="Lipzen A."/>
            <person name="O'Donnell K."/>
            <person name="Pangilinan J."/>
            <person name="Reynolds N."/>
            <person name="Sandor L."/>
            <person name="Smith M.W."/>
            <person name="Tsang A."/>
            <person name="Grigoriev I.V."/>
            <person name="Stajich J.E."/>
            <person name="Spatafora J.W."/>
        </authorList>
    </citation>
    <scope>NUCLEOTIDE SEQUENCE</scope>
    <source>
        <strain evidence="1">RSA 2281</strain>
    </source>
</reference>
<name>A0AAD5PK27_9FUNG</name>
<proteinExistence type="predicted"/>
<comment type="caution">
    <text evidence="1">The sequence shown here is derived from an EMBL/GenBank/DDBJ whole genome shotgun (WGS) entry which is preliminary data.</text>
</comment>
<keyword evidence="2" id="KW-1185">Reference proteome</keyword>
<accession>A0AAD5PK27</accession>
<dbReference type="Proteomes" id="UP001209540">
    <property type="component" value="Unassembled WGS sequence"/>
</dbReference>
<reference evidence="1" key="1">
    <citation type="journal article" date="2022" name="IScience">
        <title>Evolution of zygomycete secretomes and the origins of terrestrial fungal ecologies.</title>
        <authorList>
            <person name="Chang Y."/>
            <person name="Wang Y."/>
            <person name="Mondo S."/>
            <person name="Ahrendt S."/>
            <person name="Andreopoulos W."/>
            <person name="Barry K."/>
            <person name="Beard J."/>
            <person name="Benny G.L."/>
            <person name="Blankenship S."/>
            <person name="Bonito G."/>
            <person name="Cuomo C."/>
            <person name="Desiro A."/>
            <person name="Gervers K.A."/>
            <person name="Hundley H."/>
            <person name="Kuo A."/>
            <person name="LaButti K."/>
            <person name="Lang B.F."/>
            <person name="Lipzen A."/>
            <person name="O'Donnell K."/>
            <person name="Pangilinan J."/>
            <person name="Reynolds N."/>
            <person name="Sandor L."/>
            <person name="Smith M.E."/>
            <person name="Tsang A."/>
            <person name="Grigoriev I.V."/>
            <person name="Stajich J.E."/>
            <person name="Spatafora J.W."/>
        </authorList>
    </citation>
    <scope>NUCLEOTIDE SEQUENCE</scope>
    <source>
        <strain evidence="1">RSA 2281</strain>
    </source>
</reference>
<dbReference type="AlphaFoldDB" id="A0AAD5PK27"/>
<gene>
    <name evidence="1" type="ORF">BDA99DRAFT_246222</name>
</gene>
<sequence length="63" mass="7391">MQMLDILDILIASLPDRNEVISRADTQSELTYYRRVASLLDIVFRQTKLELKDHILYVRGNLL</sequence>
<organism evidence="1 2">
    <name type="scientific">Phascolomyces articulosus</name>
    <dbReference type="NCBI Taxonomy" id="60185"/>
    <lineage>
        <taxon>Eukaryota</taxon>
        <taxon>Fungi</taxon>
        <taxon>Fungi incertae sedis</taxon>
        <taxon>Mucoromycota</taxon>
        <taxon>Mucoromycotina</taxon>
        <taxon>Mucoromycetes</taxon>
        <taxon>Mucorales</taxon>
        <taxon>Lichtheimiaceae</taxon>
        <taxon>Phascolomyces</taxon>
    </lineage>
</organism>
<protein>
    <submittedName>
        <fullName evidence="1">Uncharacterized protein</fullName>
    </submittedName>
</protein>